<dbReference type="EMBL" id="CZBU01000004">
    <property type="protein sequence ID" value="CUQ78503.1"/>
    <property type="molecule type" value="Genomic_DNA"/>
</dbReference>
<evidence type="ECO:0000256" key="2">
    <source>
        <dbReference type="ARBA" id="ARBA00022692"/>
    </source>
</evidence>
<dbReference type="Proteomes" id="UP000095621">
    <property type="component" value="Unassembled WGS sequence"/>
</dbReference>
<evidence type="ECO:0000256" key="3">
    <source>
        <dbReference type="ARBA" id="ARBA00022989"/>
    </source>
</evidence>
<dbReference type="GO" id="GO:0140359">
    <property type="term" value="F:ABC-type transporter activity"/>
    <property type="evidence" value="ECO:0007669"/>
    <property type="project" value="InterPro"/>
</dbReference>
<feature type="transmembrane region" description="Helical" evidence="6">
    <location>
        <begin position="20"/>
        <end position="38"/>
    </location>
</feature>
<evidence type="ECO:0000313" key="10">
    <source>
        <dbReference type="Proteomes" id="UP000095621"/>
    </source>
</evidence>
<evidence type="ECO:0000313" key="11">
    <source>
        <dbReference type="Proteomes" id="UP000481964"/>
    </source>
</evidence>
<comment type="subcellular location">
    <subcellularLocation>
        <location evidence="1">Membrane</location>
        <topology evidence="1">Multi-pass membrane protein</topology>
    </subcellularLocation>
</comment>
<name>A0A174YTT3_9FIRM</name>
<dbReference type="AlphaFoldDB" id="A0A174YTT3"/>
<keyword evidence="2 6" id="KW-0812">Transmembrane</keyword>
<keyword evidence="3 6" id="KW-1133">Transmembrane helix</keyword>
<dbReference type="EMBL" id="WKRD01000009">
    <property type="protein sequence ID" value="MSC58115.1"/>
    <property type="molecule type" value="Genomic_DNA"/>
</dbReference>
<dbReference type="InterPro" id="IPR017501">
    <property type="entry name" value="Phage_infect_YhgE_C"/>
</dbReference>
<dbReference type="PANTHER" id="PTHR43077">
    <property type="entry name" value="TRANSPORT PERMEASE YVFS-RELATED"/>
    <property type="match status" value="1"/>
</dbReference>
<keyword evidence="5" id="KW-0175">Coiled coil</keyword>
<evidence type="ECO:0000256" key="4">
    <source>
        <dbReference type="ARBA" id="ARBA00023136"/>
    </source>
</evidence>
<feature type="transmembrane region" description="Helical" evidence="6">
    <location>
        <begin position="538"/>
        <end position="559"/>
    </location>
</feature>
<protein>
    <submittedName>
        <fullName evidence="9">DUF3533 domain-containing protein</fullName>
    </submittedName>
    <submittedName>
        <fullName evidence="8">YhgE/Pip N-terminal domain</fullName>
    </submittedName>
</protein>
<dbReference type="RefSeq" id="WP_055216029.1">
    <property type="nucleotide sequence ID" value="NZ_CZBU01000004.1"/>
</dbReference>
<feature type="coiled-coil region" evidence="5">
    <location>
        <begin position="311"/>
        <end position="338"/>
    </location>
</feature>
<feature type="transmembrane region" description="Helical" evidence="6">
    <location>
        <begin position="484"/>
        <end position="503"/>
    </location>
</feature>
<dbReference type="Gene3D" id="3.40.1710.10">
    <property type="entry name" value="abc type-2 transporter like domain"/>
    <property type="match status" value="1"/>
</dbReference>
<evidence type="ECO:0000256" key="1">
    <source>
        <dbReference type="ARBA" id="ARBA00004141"/>
    </source>
</evidence>
<gene>
    <name evidence="8" type="ORF">ERS852490_02149</name>
    <name evidence="9" type="ORF">GKE48_11790</name>
</gene>
<keyword evidence="4 6" id="KW-0472">Membrane</keyword>
<dbReference type="PANTHER" id="PTHR43077:SF10">
    <property type="entry name" value="TRANSPORT PERMEASE PROTEIN"/>
    <property type="match status" value="1"/>
</dbReference>
<evidence type="ECO:0000259" key="7">
    <source>
        <dbReference type="Pfam" id="PF12698"/>
    </source>
</evidence>
<accession>A0A174YTT3</accession>
<reference evidence="8 10" key="1">
    <citation type="submission" date="2015-09" db="EMBL/GenBank/DDBJ databases">
        <authorList>
            <consortium name="Pathogen Informatics"/>
        </authorList>
    </citation>
    <scope>NUCLEOTIDE SEQUENCE [LARGE SCALE GENOMIC DNA]</scope>
    <source>
        <strain evidence="8 10">2789STDY5834875</strain>
    </source>
</reference>
<dbReference type="InterPro" id="IPR051328">
    <property type="entry name" value="T7SS_ABC-Transporter"/>
</dbReference>
<dbReference type="OrthoDB" id="9811483at2"/>
<evidence type="ECO:0000256" key="6">
    <source>
        <dbReference type="SAM" id="Phobius"/>
    </source>
</evidence>
<dbReference type="NCBIfam" id="TIGR03062">
    <property type="entry name" value="pip_yhgE_Cterm"/>
    <property type="match status" value="1"/>
</dbReference>
<feature type="transmembrane region" description="Helical" evidence="6">
    <location>
        <begin position="383"/>
        <end position="404"/>
    </location>
</feature>
<organism evidence="8 10">
    <name type="scientific">Lachnospira eligens</name>
    <dbReference type="NCBI Taxonomy" id="39485"/>
    <lineage>
        <taxon>Bacteria</taxon>
        <taxon>Bacillati</taxon>
        <taxon>Bacillota</taxon>
        <taxon>Clostridia</taxon>
        <taxon>Lachnospirales</taxon>
        <taxon>Lachnospiraceae</taxon>
        <taxon>Lachnospira</taxon>
    </lineage>
</organism>
<feature type="transmembrane region" description="Helical" evidence="6">
    <location>
        <begin position="424"/>
        <end position="448"/>
    </location>
</feature>
<sequence length="581" mass="63971">MKNIFKIIRADLRHIKTNVIALCVIIGLTVIPALYSWFNILSNWDPYGQASTSRIKVAVVSVDKGTSLEGTELNVGDNIIDALKTNNTIGWQFVTSSDEAIEGVYSGQYYAALVVPENFSKNLISFLSDSMEHPQLKYYCNQKANAIAPKITDKAKTAVQQQVNQTFIDTIVSTIAGTGDSVIKDADKETGSLMDAVINRLTSARTTLSTYDVILNSMLAITDLTSSISSSSNSAAPQVYTQLQLQQQQLITLQALVNGNSAESLNELSSALSNQMSQIQSIMSSLTELYSDMNMDVADLSAAIKLTSGSLTQTKELLSDLETKLDNAINTLNTITEQDTYGLLSEMLNADANTLGDFLSAPVNITTEQVYAVKSYGTSASPFYTILALWFGGLILVAIMHTPVHPAPDIPADAKRYEKFFGRYFIFFAVGQLQALLITLGNLLYIGIQCYHPFLYWVACAFSSFVFTFFMYSLTVAFGNIGEALGIVLLVIQVAGSGGTFPIEVLPNAYQIIYRFLLFPYSMDALRECIAGMYRYDYIKNLAFLSIYIVVSLIIGLFLQKPFEKLNHMIERSKEKSGVML</sequence>
<feature type="transmembrane region" description="Helical" evidence="6">
    <location>
        <begin position="454"/>
        <end position="472"/>
    </location>
</feature>
<dbReference type="Proteomes" id="UP000481964">
    <property type="component" value="Unassembled WGS sequence"/>
</dbReference>
<dbReference type="NCBIfam" id="TIGR03061">
    <property type="entry name" value="pip_yhgE_Nterm"/>
    <property type="match status" value="1"/>
</dbReference>
<dbReference type="Pfam" id="PF12698">
    <property type="entry name" value="ABC2_membrane_3"/>
    <property type="match status" value="1"/>
</dbReference>
<reference evidence="9 11" key="2">
    <citation type="journal article" date="2019" name="Nat. Med.">
        <title>A library of human gut bacterial isolates paired with longitudinal multiomics data enables mechanistic microbiome research.</title>
        <authorList>
            <person name="Poyet M."/>
            <person name="Groussin M."/>
            <person name="Gibbons S.M."/>
            <person name="Avila-Pacheco J."/>
            <person name="Jiang X."/>
            <person name="Kearney S.M."/>
            <person name="Perrotta A.R."/>
            <person name="Berdy B."/>
            <person name="Zhao S."/>
            <person name="Lieberman T.D."/>
            <person name="Swanson P.K."/>
            <person name="Smith M."/>
            <person name="Roesemann S."/>
            <person name="Alexander J.E."/>
            <person name="Rich S.A."/>
            <person name="Livny J."/>
            <person name="Vlamakis H."/>
            <person name="Clish C."/>
            <person name="Bullock K."/>
            <person name="Deik A."/>
            <person name="Scott J."/>
            <person name="Pierce K.A."/>
            <person name="Xavier R.J."/>
            <person name="Alm E.J."/>
        </authorList>
    </citation>
    <scope>NUCLEOTIDE SEQUENCE [LARGE SCALE GENOMIC DNA]</scope>
    <source>
        <strain evidence="9 11">BIOML-A1</strain>
    </source>
</reference>
<feature type="domain" description="ABC-2 type transporter transmembrane" evidence="7">
    <location>
        <begin position="24"/>
        <end position="558"/>
    </location>
</feature>
<evidence type="ECO:0000313" key="9">
    <source>
        <dbReference type="EMBL" id="MSC58115.1"/>
    </source>
</evidence>
<evidence type="ECO:0000256" key="5">
    <source>
        <dbReference type="SAM" id="Coils"/>
    </source>
</evidence>
<proteinExistence type="predicted"/>
<dbReference type="GO" id="GO:0016020">
    <property type="term" value="C:membrane"/>
    <property type="evidence" value="ECO:0007669"/>
    <property type="project" value="UniProtKB-SubCell"/>
</dbReference>
<evidence type="ECO:0000313" key="8">
    <source>
        <dbReference type="EMBL" id="CUQ78503.1"/>
    </source>
</evidence>
<dbReference type="InterPro" id="IPR017500">
    <property type="entry name" value="Phage_infect_YhgE_N"/>
</dbReference>
<dbReference type="InterPro" id="IPR013525">
    <property type="entry name" value="ABC2_TM"/>
</dbReference>